<name>A0ACC1RAT0_9HYPO</name>
<sequence>MPVSPRWLILPRGDHSSSPEDDDSSTSGTTGNVIPSDSFANDLFRDKFMGIAKGGSNGEKIMRGFLIGLAIGLIVACFVCCWYPCCRPRPQDRRRRPRRGPPVPDEEETTTNTKKTTKGRDGILMRHETMRRWDSERKSAGCRWTLDLHKLSPNR</sequence>
<reference evidence="1" key="1">
    <citation type="submission" date="2022-08" db="EMBL/GenBank/DDBJ databases">
        <title>Genome Sequence of Fusarium decemcellulare.</title>
        <authorList>
            <person name="Buettner E."/>
        </authorList>
    </citation>
    <scope>NUCLEOTIDE SEQUENCE</scope>
    <source>
        <strain evidence="1">Babe19</strain>
    </source>
</reference>
<evidence type="ECO:0000313" key="1">
    <source>
        <dbReference type="EMBL" id="KAJ3505245.1"/>
    </source>
</evidence>
<dbReference type="EMBL" id="JANRMS010004864">
    <property type="protein sequence ID" value="KAJ3505245.1"/>
    <property type="molecule type" value="Genomic_DNA"/>
</dbReference>
<evidence type="ECO:0000313" key="2">
    <source>
        <dbReference type="Proteomes" id="UP001148629"/>
    </source>
</evidence>
<comment type="caution">
    <text evidence="1">The sequence shown here is derived from an EMBL/GenBank/DDBJ whole genome shotgun (WGS) entry which is preliminary data.</text>
</comment>
<proteinExistence type="predicted"/>
<gene>
    <name evidence="1" type="ORF">NM208_g16219</name>
</gene>
<keyword evidence="2" id="KW-1185">Reference proteome</keyword>
<protein>
    <submittedName>
        <fullName evidence="1">Uncharacterized protein</fullName>
    </submittedName>
</protein>
<dbReference type="Proteomes" id="UP001148629">
    <property type="component" value="Unassembled WGS sequence"/>
</dbReference>
<accession>A0ACC1RAT0</accession>
<organism evidence="1 2">
    <name type="scientific">Fusarium decemcellulare</name>
    <dbReference type="NCBI Taxonomy" id="57161"/>
    <lineage>
        <taxon>Eukaryota</taxon>
        <taxon>Fungi</taxon>
        <taxon>Dikarya</taxon>
        <taxon>Ascomycota</taxon>
        <taxon>Pezizomycotina</taxon>
        <taxon>Sordariomycetes</taxon>
        <taxon>Hypocreomycetidae</taxon>
        <taxon>Hypocreales</taxon>
        <taxon>Nectriaceae</taxon>
        <taxon>Fusarium</taxon>
        <taxon>Fusarium decemcellulare species complex</taxon>
    </lineage>
</organism>